<name>A0ACB9JQ89_9ASTR</name>
<dbReference type="Proteomes" id="UP001056120">
    <property type="component" value="Linkage Group LG03"/>
</dbReference>
<evidence type="ECO:0000313" key="2">
    <source>
        <dbReference type="Proteomes" id="UP001056120"/>
    </source>
</evidence>
<organism evidence="1 2">
    <name type="scientific">Smallanthus sonchifolius</name>
    <dbReference type="NCBI Taxonomy" id="185202"/>
    <lineage>
        <taxon>Eukaryota</taxon>
        <taxon>Viridiplantae</taxon>
        <taxon>Streptophyta</taxon>
        <taxon>Embryophyta</taxon>
        <taxon>Tracheophyta</taxon>
        <taxon>Spermatophyta</taxon>
        <taxon>Magnoliopsida</taxon>
        <taxon>eudicotyledons</taxon>
        <taxon>Gunneridae</taxon>
        <taxon>Pentapetalae</taxon>
        <taxon>asterids</taxon>
        <taxon>campanulids</taxon>
        <taxon>Asterales</taxon>
        <taxon>Asteraceae</taxon>
        <taxon>Asteroideae</taxon>
        <taxon>Heliantheae alliance</taxon>
        <taxon>Millerieae</taxon>
        <taxon>Smallanthus</taxon>
    </lineage>
</organism>
<evidence type="ECO:0000313" key="1">
    <source>
        <dbReference type="EMBL" id="KAI3822122.1"/>
    </source>
</evidence>
<proteinExistence type="predicted"/>
<gene>
    <name evidence="1" type="ORF">L1987_09703</name>
</gene>
<keyword evidence="2" id="KW-1185">Reference proteome</keyword>
<sequence>MGDWVPDCIGRVEQACPDDSTGVGKAEDREGGSGGSGELEDGEIGGALNDTQVVEVAPQGELLASENNECLDTRNGGRQFVSFEANHNGNKVRAKKRPRYSASDPFGLNELLGLHSDLVIVNHNPEESRNIPIAEKVFDLNMCASTGSDEGEGCSIGAAGDPTVEAMSDSVGYVGDSVQEEVGVWYGFCGG</sequence>
<comment type="caution">
    <text evidence="1">The sequence shown here is derived from an EMBL/GenBank/DDBJ whole genome shotgun (WGS) entry which is preliminary data.</text>
</comment>
<dbReference type="EMBL" id="CM042020">
    <property type="protein sequence ID" value="KAI3822122.1"/>
    <property type="molecule type" value="Genomic_DNA"/>
</dbReference>
<accession>A0ACB9JQ89</accession>
<reference evidence="2" key="1">
    <citation type="journal article" date="2022" name="Mol. Ecol. Resour.">
        <title>The genomes of chicory, endive, great burdock and yacon provide insights into Asteraceae palaeo-polyploidization history and plant inulin production.</title>
        <authorList>
            <person name="Fan W."/>
            <person name="Wang S."/>
            <person name="Wang H."/>
            <person name="Wang A."/>
            <person name="Jiang F."/>
            <person name="Liu H."/>
            <person name="Zhao H."/>
            <person name="Xu D."/>
            <person name="Zhang Y."/>
        </authorList>
    </citation>
    <scope>NUCLEOTIDE SEQUENCE [LARGE SCALE GENOMIC DNA]</scope>
    <source>
        <strain evidence="2">cv. Yunnan</strain>
    </source>
</reference>
<protein>
    <submittedName>
        <fullName evidence="1">Uncharacterized protein</fullName>
    </submittedName>
</protein>
<reference evidence="1 2" key="2">
    <citation type="journal article" date="2022" name="Mol. Ecol. Resour.">
        <title>The genomes of chicory, endive, great burdock and yacon provide insights into Asteraceae paleo-polyploidization history and plant inulin production.</title>
        <authorList>
            <person name="Fan W."/>
            <person name="Wang S."/>
            <person name="Wang H."/>
            <person name="Wang A."/>
            <person name="Jiang F."/>
            <person name="Liu H."/>
            <person name="Zhao H."/>
            <person name="Xu D."/>
            <person name="Zhang Y."/>
        </authorList>
    </citation>
    <scope>NUCLEOTIDE SEQUENCE [LARGE SCALE GENOMIC DNA]</scope>
    <source>
        <strain evidence="2">cv. Yunnan</strain>
        <tissue evidence="1">Leaves</tissue>
    </source>
</reference>